<dbReference type="Gene3D" id="1.20.120.450">
    <property type="entry name" value="dinb family like domain"/>
    <property type="match status" value="1"/>
</dbReference>
<sequence>MKGLDASLTQKGSEEDFGVELMYDTHMGWYASRRLMTCRVPYNLVCFGGKGMIQEVADLYQLFVSVHATVDKMLEGLSDDDWVKKPQPNFNNIASIVEHVALVERRFFAQVKGELSQLDAGEPFRAESWDVAKIKELWVSNLEFAKSALEPLSESDLAEFGAKLGVGEVNKRQLIAYAIAHTAHHRGQIPLVKKLLGL</sequence>
<reference evidence="2 3" key="1">
    <citation type="submission" date="2019-03" db="EMBL/GenBank/DDBJ databases">
        <title>Genomic Encyclopedia of Type Strains, Phase IV (KMG-IV): sequencing the most valuable type-strain genomes for metagenomic binning, comparative biology and taxonomic classification.</title>
        <authorList>
            <person name="Goeker M."/>
        </authorList>
    </citation>
    <scope>NUCLEOTIDE SEQUENCE [LARGE SCALE GENOMIC DNA]</scope>
    <source>
        <strain evidence="2 3">DSM 17974</strain>
    </source>
</reference>
<evidence type="ECO:0000313" key="2">
    <source>
        <dbReference type="EMBL" id="TDY51419.1"/>
    </source>
</evidence>
<feature type="domain" description="DinB-like" evidence="1">
    <location>
        <begin position="66"/>
        <end position="189"/>
    </location>
</feature>
<dbReference type="InterPro" id="IPR024775">
    <property type="entry name" value="DinB-like"/>
</dbReference>
<dbReference type="EMBL" id="SORF01000001">
    <property type="protein sequence ID" value="TDY51419.1"/>
    <property type="molecule type" value="Genomic_DNA"/>
</dbReference>
<dbReference type="Proteomes" id="UP000294581">
    <property type="component" value="Unassembled WGS sequence"/>
</dbReference>
<dbReference type="InterPro" id="IPR034660">
    <property type="entry name" value="DinB/YfiT-like"/>
</dbReference>
<dbReference type="SUPFAM" id="SSF109854">
    <property type="entry name" value="DinB/YfiT-like putative metalloenzymes"/>
    <property type="match status" value="1"/>
</dbReference>
<gene>
    <name evidence="2" type="ORF">C7445_101421</name>
</gene>
<evidence type="ECO:0000259" key="1">
    <source>
        <dbReference type="Pfam" id="PF12867"/>
    </source>
</evidence>
<accession>A0A4R8LUH3</accession>
<name>A0A4R8LUH3_9BACL</name>
<protein>
    <submittedName>
        <fullName evidence="2">Putative damage-inducible protein DinB</fullName>
    </submittedName>
</protein>
<dbReference type="Pfam" id="PF12867">
    <property type="entry name" value="DinB_2"/>
    <property type="match status" value="1"/>
</dbReference>
<dbReference type="AlphaFoldDB" id="A0A4R8LUH3"/>
<evidence type="ECO:0000313" key="3">
    <source>
        <dbReference type="Proteomes" id="UP000294581"/>
    </source>
</evidence>
<proteinExistence type="predicted"/>
<comment type="caution">
    <text evidence="2">The sequence shown here is derived from an EMBL/GenBank/DDBJ whole genome shotgun (WGS) entry which is preliminary data.</text>
</comment>
<organism evidence="2 3">
    <name type="scientific">Alicyclobacillus sacchari</name>
    <dbReference type="NCBI Taxonomy" id="392010"/>
    <lineage>
        <taxon>Bacteria</taxon>
        <taxon>Bacillati</taxon>
        <taxon>Bacillota</taxon>
        <taxon>Bacilli</taxon>
        <taxon>Bacillales</taxon>
        <taxon>Alicyclobacillaceae</taxon>
        <taxon>Alicyclobacillus</taxon>
    </lineage>
</organism>
<keyword evidence="3" id="KW-1185">Reference proteome</keyword>